<dbReference type="InterPro" id="IPR002938">
    <property type="entry name" value="FAD-bd"/>
</dbReference>
<dbReference type="GO" id="GO:0004497">
    <property type="term" value="F:monooxygenase activity"/>
    <property type="evidence" value="ECO:0007669"/>
    <property type="project" value="UniProtKB-KW"/>
</dbReference>
<comment type="similarity">
    <text evidence="1">Belongs to the paxM FAD-dependent monooxygenase family.</text>
</comment>
<dbReference type="SUPFAM" id="SSF51905">
    <property type="entry name" value="FAD/NAD(P)-binding domain"/>
    <property type="match status" value="1"/>
</dbReference>
<dbReference type="InterPro" id="IPR036188">
    <property type="entry name" value="FAD/NAD-bd_sf"/>
</dbReference>
<protein>
    <submittedName>
        <fullName evidence="7">FAD/NAD(P)-binding domain-containing protein</fullName>
    </submittedName>
</protein>
<comment type="caution">
    <text evidence="7">The sequence shown here is derived from an EMBL/GenBank/DDBJ whole genome shotgun (WGS) entry which is preliminary data.</text>
</comment>
<evidence type="ECO:0000256" key="3">
    <source>
        <dbReference type="ARBA" id="ARBA00022827"/>
    </source>
</evidence>
<dbReference type="Pfam" id="PF01494">
    <property type="entry name" value="FAD_binding_3"/>
    <property type="match status" value="1"/>
</dbReference>
<accession>A0A9P4M3T1</accession>
<keyword evidence="4" id="KW-0560">Oxidoreductase</keyword>
<sequence>MVNIPPYHIIVIGTGLAGLTAAISLSKAGHNVEIVEAAPAVGYIGAGIQISPNSSRVLRKLGVDKYIQKYCLEPIDLKMMSYHSGNVLVETPLKEPALQRYGSPYWHIHRADLHRGLLEAAIDLGVKVYLDNRVVDIDPYKPSLVTKTGAKFTADLIVASDGLWSIARAVVLGKPSPPVPTGQMCFRITVPTKKLEGLTGLDDLITVARNNHWFGPNGTMLTYLLEGVHGTMINLVLTCDARMPDGVNQRISSKKEAKEAFKDWDPRILKILDYADEVLEWRLFTHKEAPTWIHESNKLVLIGDAAHAMTPYLAQGSAMGIEDSAILGGVLARLPTPDTLPQALKLYEKLRVKRTAKVTAASIDSRWFTQMPDGPEQKARDEYLLANPGIMNGHKHNRSDQQFLDDLFGYNAFDELDKAFKEAVFRSKRPISHLME</sequence>
<evidence type="ECO:0000256" key="5">
    <source>
        <dbReference type="ARBA" id="ARBA00023033"/>
    </source>
</evidence>
<dbReference type="SUPFAM" id="SSF54373">
    <property type="entry name" value="FAD-linked reductases, C-terminal domain"/>
    <property type="match status" value="1"/>
</dbReference>
<dbReference type="OrthoDB" id="16820at2759"/>
<dbReference type="PANTHER" id="PTHR13789:SF238">
    <property type="entry name" value="PUTATIVE (AFU_ORTHOLOGUE AFUA_2G01680)-RELATED"/>
    <property type="match status" value="1"/>
</dbReference>
<dbReference type="Proteomes" id="UP000799772">
    <property type="component" value="Unassembled WGS sequence"/>
</dbReference>
<keyword evidence="2" id="KW-0285">Flavoprotein</keyword>
<dbReference type="Gene3D" id="3.50.50.60">
    <property type="entry name" value="FAD/NAD(P)-binding domain"/>
    <property type="match status" value="1"/>
</dbReference>
<dbReference type="AlphaFoldDB" id="A0A9P4M3T1"/>
<name>A0A9P4M3T1_9PEZI</name>
<keyword evidence="5" id="KW-0503">Monooxygenase</keyword>
<evidence type="ECO:0000256" key="4">
    <source>
        <dbReference type="ARBA" id="ARBA00023002"/>
    </source>
</evidence>
<organism evidence="7 8">
    <name type="scientific">Rhizodiscina lignyota</name>
    <dbReference type="NCBI Taxonomy" id="1504668"/>
    <lineage>
        <taxon>Eukaryota</taxon>
        <taxon>Fungi</taxon>
        <taxon>Dikarya</taxon>
        <taxon>Ascomycota</taxon>
        <taxon>Pezizomycotina</taxon>
        <taxon>Dothideomycetes</taxon>
        <taxon>Pleosporomycetidae</taxon>
        <taxon>Aulographales</taxon>
        <taxon>Rhizodiscinaceae</taxon>
        <taxon>Rhizodiscina</taxon>
    </lineage>
</organism>
<feature type="domain" description="FAD-binding" evidence="6">
    <location>
        <begin position="8"/>
        <end position="360"/>
    </location>
</feature>
<dbReference type="InterPro" id="IPR050493">
    <property type="entry name" value="FAD-dep_Monooxygenase_BioMet"/>
</dbReference>
<evidence type="ECO:0000256" key="1">
    <source>
        <dbReference type="ARBA" id="ARBA00007992"/>
    </source>
</evidence>
<reference evidence="7" key="1">
    <citation type="journal article" date="2020" name="Stud. Mycol.">
        <title>101 Dothideomycetes genomes: a test case for predicting lifestyles and emergence of pathogens.</title>
        <authorList>
            <person name="Haridas S."/>
            <person name="Albert R."/>
            <person name="Binder M."/>
            <person name="Bloem J."/>
            <person name="Labutti K."/>
            <person name="Salamov A."/>
            <person name="Andreopoulos B."/>
            <person name="Baker S."/>
            <person name="Barry K."/>
            <person name="Bills G."/>
            <person name="Bluhm B."/>
            <person name="Cannon C."/>
            <person name="Castanera R."/>
            <person name="Culley D."/>
            <person name="Daum C."/>
            <person name="Ezra D."/>
            <person name="Gonzalez J."/>
            <person name="Henrissat B."/>
            <person name="Kuo A."/>
            <person name="Liang C."/>
            <person name="Lipzen A."/>
            <person name="Lutzoni F."/>
            <person name="Magnuson J."/>
            <person name="Mondo S."/>
            <person name="Nolan M."/>
            <person name="Ohm R."/>
            <person name="Pangilinan J."/>
            <person name="Park H.-J."/>
            <person name="Ramirez L."/>
            <person name="Alfaro M."/>
            <person name="Sun H."/>
            <person name="Tritt A."/>
            <person name="Yoshinaga Y."/>
            <person name="Zwiers L.-H."/>
            <person name="Turgeon B."/>
            <person name="Goodwin S."/>
            <person name="Spatafora J."/>
            <person name="Crous P."/>
            <person name="Grigoriev I."/>
        </authorList>
    </citation>
    <scope>NUCLEOTIDE SEQUENCE</scope>
    <source>
        <strain evidence="7">CBS 133067</strain>
    </source>
</reference>
<dbReference type="GO" id="GO:0071949">
    <property type="term" value="F:FAD binding"/>
    <property type="evidence" value="ECO:0007669"/>
    <property type="project" value="InterPro"/>
</dbReference>
<dbReference type="EMBL" id="ML978130">
    <property type="protein sequence ID" value="KAF2096043.1"/>
    <property type="molecule type" value="Genomic_DNA"/>
</dbReference>
<evidence type="ECO:0000259" key="6">
    <source>
        <dbReference type="Pfam" id="PF01494"/>
    </source>
</evidence>
<evidence type="ECO:0000313" key="8">
    <source>
        <dbReference type="Proteomes" id="UP000799772"/>
    </source>
</evidence>
<evidence type="ECO:0000313" key="7">
    <source>
        <dbReference type="EMBL" id="KAF2096043.1"/>
    </source>
</evidence>
<dbReference type="PRINTS" id="PR00420">
    <property type="entry name" value="RNGMNOXGNASE"/>
</dbReference>
<keyword evidence="8" id="KW-1185">Reference proteome</keyword>
<dbReference type="PANTHER" id="PTHR13789">
    <property type="entry name" value="MONOOXYGENASE"/>
    <property type="match status" value="1"/>
</dbReference>
<gene>
    <name evidence="7" type="ORF">NA57DRAFT_67657</name>
</gene>
<evidence type="ECO:0000256" key="2">
    <source>
        <dbReference type="ARBA" id="ARBA00022630"/>
    </source>
</evidence>
<proteinExistence type="inferred from homology"/>
<keyword evidence="3" id="KW-0274">FAD</keyword>